<feature type="transmembrane region" description="Helical" evidence="7">
    <location>
        <begin position="268"/>
        <end position="285"/>
    </location>
</feature>
<evidence type="ECO:0000259" key="8">
    <source>
        <dbReference type="PROSITE" id="PS50850"/>
    </source>
</evidence>
<feature type="transmembrane region" description="Helical" evidence="7">
    <location>
        <begin position="229"/>
        <end position="247"/>
    </location>
</feature>
<keyword evidence="5 7" id="KW-0472">Membrane</keyword>
<keyword evidence="10" id="KW-1185">Reference proteome</keyword>
<feature type="transmembrane region" description="Helical" evidence="7">
    <location>
        <begin position="365"/>
        <end position="388"/>
    </location>
</feature>
<feature type="transmembrane region" description="Helical" evidence="7">
    <location>
        <begin position="12"/>
        <end position="35"/>
    </location>
</feature>
<dbReference type="SUPFAM" id="SSF103473">
    <property type="entry name" value="MFS general substrate transporter"/>
    <property type="match status" value="1"/>
</dbReference>
<keyword evidence="3 7" id="KW-0812">Transmembrane</keyword>
<dbReference type="GO" id="GO:0022857">
    <property type="term" value="F:transmembrane transporter activity"/>
    <property type="evidence" value="ECO:0007669"/>
    <property type="project" value="InterPro"/>
</dbReference>
<feature type="transmembrane region" description="Helical" evidence="7">
    <location>
        <begin position="140"/>
        <end position="161"/>
    </location>
</feature>
<dbReference type="RefSeq" id="WP_127831156.1">
    <property type="nucleotide sequence ID" value="NZ_RZYA01000016.1"/>
</dbReference>
<feature type="transmembrane region" description="Helical" evidence="7">
    <location>
        <begin position="409"/>
        <end position="427"/>
    </location>
</feature>
<dbReference type="InterPro" id="IPR011701">
    <property type="entry name" value="MFS"/>
</dbReference>
<evidence type="ECO:0000256" key="6">
    <source>
        <dbReference type="ARBA" id="ARBA00023251"/>
    </source>
</evidence>
<organism evidence="9 10">
    <name type="scientific">Streptomyces antnestii</name>
    <dbReference type="NCBI Taxonomy" id="2494256"/>
    <lineage>
        <taxon>Bacteria</taxon>
        <taxon>Bacillati</taxon>
        <taxon>Actinomycetota</taxon>
        <taxon>Actinomycetes</taxon>
        <taxon>Kitasatosporales</taxon>
        <taxon>Streptomycetaceae</taxon>
        <taxon>Streptomyces</taxon>
    </lineage>
</organism>
<feature type="transmembrane region" description="Helical" evidence="7">
    <location>
        <begin position="173"/>
        <end position="192"/>
    </location>
</feature>
<comment type="caution">
    <text evidence="9">The sequence shown here is derived from an EMBL/GenBank/DDBJ whole genome shotgun (WGS) entry which is preliminary data.</text>
</comment>
<gene>
    <name evidence="9" type="ORF">EOT10_28190</name>
</gene>
<comment type="subcellular location">
    <subcellularLocation>
        <location evidence="1">Cell membrane</location>
        <topology evidence="1">Multi-pass membrane protein</topology>
    </subcellularLocation>
</comment>
<dbReference type="Pfam" id="PF07690">
    <property type="entry name" value="MFS_1"/>
    <property type="match status" value="1"/>
</dbReference>
<feature type="domain" description="Major facilitator superfamily (MFS) profile" evidence="8">
    <location>
        <begin position="17"/>
        <end position="466"/>
    </location>
</feature>
<evidence type="ECO:0000256" key="1">
    <source>
        <dbReference type="ARBA" id="ARBA00004651"/>
    </source>
</evidence>
<proteinExistence type="predicted"/>
<protein>
    <submittedName>
        <fullName evidence="9">MFS transporter</fullName>
    </submittedName>
</protein>
<reference evidence="9 10" key="1">
    <citation type="submission" date="2019-01" db="EMBL/GenBank/DDBJ databases">
        <title>Genome sequences of Streptomyces and Rhizobium isolates collected from root and soil.</title>
        <authorList>
            <person name="Chhettri S."/>
            <person name="Sevigny J.L."/>
            <person name="Sen A."/>
            <person name="Ennis N."/>
            <person name="Tisa L."/>
        </authorList>
    </citation>
    <scope>NUCLEOTIDE SEQUENCE [LARGE SCALE GENOMIC DNA]</scope>
    <source>
        <strain evidence="9 10">San01</strain>
    </source>
</reference>
<keyword evidence="2" id="KW-0813">Transport</keyword>
<evidence type="ECO:0000313" key="9">
    <source>
        <dbReference type="EMBL" id="RVU19902.1"/>
    </source>
</evidence>
<evidence type="ECO:0000256" key="5">
    <source>
        <dbReference type="ARBA" id="ARBA00023136"/>
    </source>
</evidence>
<evidence type="ECO:0000313" key="10">
    <source>
        <dbReference type="Proteomes" id="UP000283128"/>
    </source>
</evidence>
<feature type="transmembrane region" description="Helical" evidence="7">
    <location>
        <begin position="439"/>
        <end position="458"/>
    </location>
</feature>
<dbReference type="GO" id="GO:0046677">
    <property type="term" value="P:response to antibiotic"/>
    <property type="evidence" value="ECO:0007669"/>
    <property type="project" value="UniProtKB-KW"/>
</dbReference>
<keyword evidence="6" id="KW-0046">Antibiotic resistance</keyword>
<feature type="transmembrane region" description="Helical" evidence="7">
    <location>
        <begin position="340"/>
        <end position="359"/>
    </location>
</feature>
<dbReference type="InterPro" id="IPR020846">
    <property type="entry name" value="MFS_dom"/>
</dbReference>
<dbReference type="OrthoDB" id="4484751at2"/>
<dbReference type="Proteomes" id="UP000283128">
    <property type="component" value="Unassembled WGS sequence"/>
</dbReference>
<name>A0A3S2VXH2_9ACTN</name>
<accession>A0A3S2VXH2</accession>
<feature type="transmembrane region" description="Helical" evidence="7">
    <location>
        <begin position="204"/>
        <end position="223"/>
    </location>
</feature>
<sequence>MPRSASPGRTSPSTASVVGFLVFIELCSGILQGAVPVVVPLIGNDLHVSAGDLNWVNSVFLLVAGISVPLLSRLGDIYGHRRMIRVTMLTVAVGSVIVATADSFTVLLVGRALQGVFACWLPLDFAIVRDRVEKERVGAAIGMLVGALTLGATLGTLGMGLLSREVHDVHGLLLLPVAAIVLCLPVAFRLIPESVTRAVCRIDWTGAALLSAGLAVVMFGMAMAKNADLGTTAAALALGAVLLALFVRAELRAPQPLVDIRLMARPSMALLYVLSFLTGCVLYGAQTANPSFFATPRSLGFGFGMSAFGISLLAAVPLVAMAGAGANADRAVRRFGPQRTLVGGFALVAVGYLGMVLAHSAPWQLAVLGGISGVGIGTAIATLPTLLIRHLPADQTGIGTGMYNTLKTLAGSVAGAAFAAVMNRLLVNVPGAHVASESAYVTVWASCGALALLGVVIARRVGRARSRAGEQSAPEAAAVVATD</sequence>
<dbReference type="AlphaFoldDB" id="A0A3S2VXH2"/>
<feature type="transmembrane region" description="Helical" evidence="7">
    <location>
        <begin position="305"/>
        <end position="328"/>
    </location>
</feature>
<evidence type="ECO:0000256" key="2">
    <source>
        <dbReference type="ARBA" id="ARBA00022448"/>
    </source>
</evidence>
<dbReference type="InterPro" id="IPR036259">
    <property type="entry name" value="MFS_trans_sf"/>
</dbReference>
<evidence type="ECO:0000256" key="3">
    <source>
        <dbReference type="ARBA" id="ARBA00022692"/>
    </source>
</evidence>
<dbReference type="PROSITE" id="PS50850">
    <property type="entry name" value="MFS"/>
    <property type="match status" value="1"/>
</dbReference>
<dbReference type="Gene3D" id="1.20.1250.20">
    <property type="entry name" value="MFS general substrate transporter like domains"/>
    <property type="match status" value="1"/>
</dbReference>
<feature type="transmembrane region" description="Helical" evidence="7">
    <location>
        <begin position="55"/>
        <end position="71"/>
    </location>
</feature>
<evidence type="ECO:0000256" key="4">
    <source>
        <dbReference type="ARBA" id="ARBA00022989"/>
    </source>
</evidence>
<dbReference type="PANTHER" id="PTHR42718">
    <property type="entry name" value="MAJOR FACILITATOR SUPERFAMILY MULTIDRUG TRANSPORTER MFSC"/>
    <property type="match status" value="1"/>
</dbReference>
<keyword evidence="4 7" id="KW-1133">Transmembrane helix</keyword>
<dbReference type="PANTHER" id="PTHR42718:SF9">
    <property type="entry name" value="MAJOR FACILITATOR SUPERFAMILY MULTIDRUG TRANSPORTER MFSC"/>
    <property type="match status" value="1"/>
</dbReference>
<dbReference type="GO" id="GO:0005886">
    <property type="term" value="C:plasma membrane"/>
    <property type="evidence" value="ECO:0007669"/>
    <property type="project" value="UniProtKB-SubCell"/>
</dbReference>
<dbReference type="EMBL" id="RZYA01000016">
    <property type="protein sequence ID" value="RVU19902.1"/>
    <property type="molecule type" value="Genomic_DNA"/>
</dbReference>
<evidence type="ECO:0000256" key="7">
    <source>
        <dbReference type="SAM" id="Phobius"/>
    </source>
</evidence>